<reference evidence="2" key="1">
    <citation type="journal article" date="2020" name="mSystems">
        <title>Genome- and Community-Level Interaction Insights into Carbon Utilization and Element Cycling Functions of Hydrothermarchaeota in Hydrothermal Sediment.</title>
        <authorList>
            <person name="Zhou Z."/>
            <person name="Liu Y."/>
            <person name="Xu W."/>
            <person name="Pan J."/>
            <person name="Luo Z.H."/>
            <person name="Li M."/>
        </authorList>
    </citation>
    <scope>NUCLEOTIDE SEQUENCE [LARGE SCALE GENOMIC DNA]</scope>
    <source>
        <strain evidence="2">HyVt-233</strain>
    </source>
</reference>
<dbReference type="InterPro" id="IPR001173">
    <property type="entry name" value="Glyco_trans_2-like"/>
</dbReference>
<dbReference type="PANTHER" id="PTHR22916">
    <property type="entry name" value="GLYCOSYLTRANSFERASE"/>
    <property type="match status" value="1"/>
</dbReference>
<feature type="domain" description="Glycosyltransferase 2-like" evidence="1">
    <location>
        <begin position="5"/>
        <end position="131"/>
    </location>
</feature>
<protein>
    <submittedName>
        <fullName evidence="2">Glycosyltransferase family 2 protein</fullName>
    </submittedName>
</protein>
<proteinExistence type="predicted"/>
<dbReference type="GO" id="GO:0016758">
    <property type="term" value="F:hexosyltransferase activity"/>
    <property type="evidence" value="ECO:0007669"/>
    <property type="project" value="UniProtKB-ARBA"/>
</dbReference>
<dbReference type="PANTHER" id="PTHR22916:SF3">
    <property type="entry name" value="UDP-GLCNAC:BETAGAL BETA-1,3-N-ACETYLGLUCOSAMINYLTRANSFERASE-LIKE PROTEIN 1"/>
    <property type="match status" value="1"/>
</dbReference>
<evidence type="ECO:0000313" key="2">
    <source>
        <dbReference type="EMBL" id="HDD45037.1"/>
    </source>
</evidence>
<dbReference type="Gene3D" id="3.90.550.10">
    <property type="entry name" value="Spore Coat Polysaccharide Biosynthesis Protein SpsA, Chain A"/>
    <property type="match status" value="1"/>
</dbReference>
<accession>A0A7C0Y5H0</accession>
<dbReference type="Pfam" id="PF00535">
    <property type="entry name" value="Glycos_transf_2"/>
    <property type="match status" value="1"/>
</dbReference>
<dbReference type="EMBL" id="DRBS01000344">
    <property type="protein sequence ID" value="HDD45037.1"/>
    <property type="molecule type" value="Genomic_DNA"/>
</dbReference>
<dbReference type="InterPro" id="IPR029044">
    <property type="entry name" value="Nucleotide-diphossugar_trans"/>
</dbReference>
<organism evidence="2">
    <name type="scientific">Desulfofervidus auxilii</name>
    <dbReference type="NCBI Taxonomy" id="1621989"/>
    <lineage>
        <taxon>Bacteria</taxon>
        <taxon>Pseudomonadati</taxon>
        <taxon>Thermodesulfobacteriota</taxon>
        <taxon>Candidatus Desulfofervidia</taxon>
        <taxon>Candidatus Desulfofervidales</taxon>
        <taxon>Candidatus Desulfofervidaceae</taxon>
        <taxon>Candidatus Desulfofervidus</taxon>
    </lineage>
</organism>
<dbReference type="AlphaFoldDB" id="A0A7C0Y5H0"/>
<sequence>MQKVSVIIPTFNRSNFIIEALESIFIQEYFPLEIIIVDDGSTDDTKKVLKPYLDRIQYIYQENKGLGPARNRGIEKATGEYIAFLDSDDRWKPNKLKVQVDLLNVKPNIAVVCTDFVNFSEDGIIFGGQRNWEAYRRYHLSLEGQVFKHKAKLSEFIPNIQSDFKDTFVLWGNIFEYYLWGPLLFISTALFRKKCIEKIYDELFDYNYTHDFYMFARIAQKYPIAFIDKPLVEKRSRIKEKHGQAAQLTSEKHQIPLRLEYLQLTVNLWVKNKTFYKTHKKAVNYRLGGIHSDLAYKYRKIGNYKKAFKHFQKSISYHSFQKRTYFYLMETAIRSLINELFH</sequence>
<gene>
    <name evidence="2" type="ORF">ENG63_09305</name>
</gene>
<dbReference type="Proteomes" id="UP000886289">
    <property type="component" value="Unassembled WGS sequence"/>
</dbReference>
<comment type="caution">
    <text evidence="2">The sequence shown here is derived from an EMBL/GenBank/DDBJ whole genome shotgun (WGS) entry which is preliminary data.</text>
</comment>
<evidence type="ECO:0000259" key="1">
    <source>
        <dbReference type="Pfam" id="PF00535"/>
    </source>
</evidence>
<name>A0A7C0Y5H0_DESA2</name>
<dbReference type="CDD" id="cd00761">
    <property type="entry name" value="Glyco_tranf_GTA_type"/>
    <property type="match status" value="1"/>
</dbReference>
<dbReference type="SUPFAM" id="SSF53448">
    <property type="entry name" value="Nucleotide-diphospho-sugar transferases"/>
    <property type="match status" value="1"/>
</dbReference>